<dbReference type="InterPro" id="IPR045851">
    <property type="entry name" value="AMP-bd_C_sf"/>
</dbReference>
<protein>
    <submittedName>
        <fullName evidence="5">Long-chain-fatty-acid--CoA ligase</fullName>
        <ecNumber evidence="5">6.2.1.3</ecNumber>
    </submittedName>
</protein>
<evidence type="ECO:0000259" key="3">
    <source>
        <dbReference type="Pfam" id="PF00501"/>
    </source>
</evidence>
<evidence type="ECO:0000256" key="1">
    <source>
        <dbReference type="ARBA" id="ARBA00006432"/>
    </source>
</evidence>
<feature type="domain" description="AMP-dependent synthetase/ligase" evidence="3">
    <location>
        <begin position="67"/>
        <end position="419"/>
    </location>
</feature>
<evidence type="ECO:0000313" key="6">
    <source>
        <dbReference type="Proteomes" id="UP000005143"/>
    </source>
</evidence>
<dbReference type="Gene3D" id="3.30.300.30">
    <property type="match status" value="1"/>
</dbReference>
<dbReference type="EMBL" id="AGUD01000296">
    <property type="protein sequence ID" value="EHN09274.1"/>
    <property type="molecule type" value="Genomic_DNA"/>
</dbReference>
<dbReference type="PROSITE" id="PS00455">
    <property type="entry name" value="AMP_BINDING"/>
    <property type="match status" value="1"/>
</dbReference>
<reference evidence="5 6" key="1">
    <citation type="journal article" date="2013" name="Biodegradation">
        <title>Quantitative proteomic analysis of ibuprofen-degrading Patulibacter sp. strain I11.</title>
        <authorList>
            <person name="Almeida B."/>
            <person name="Kjeldal H."/>
            <person name="Lolas I."/>
            <person name="Knudsen A.D."/>
            <person name="Carvalho G."/>
            <person name="Nielsen K.L."/>
            <person name="Barreto Crespo M.T."/>
            <person name="Stensballe A."/>
            <person name="Nielsen J.L."/>
        </authorList>
    </citation>
    <scope>NUCLEOTIDE SEQUENCE [LARGE SCALE GENOMIC DNA]</scope>
    <source>
        <strain evidence="5 6">I11</strain>
    </source>
</reference>
<dbReference type="GO" id="GO:0004467">
    <property type="term" value="F:long-chain fatty acid-CoA ligase activity"/>
    <property type="evidence" value="ECO:0007669"/>
    <property type="project" value="UniProtKB-EC"/>
</dbReference>
<dbReference type="GO" id="GO:0031956">
    <property type="term" value="F:medium-chain fatty acid-CoA ligase activity"/>
    <property type="evidence" value="ECO:0007669"/>
    <property type="project" value="TreeGrafter"/>
</dbReference>
<dbReference type="Gene3D" id="3.40.50.12780">
    <property type="entry name" value="N-terminal domain of ligase-like"/>
    <property type="match status" value="1"/>
</dbReference>
<accession>H0EAP0</accession>
<dbReference type="AlphaFoldDB" id="H0EAP0"/>
<dbReference type="Proteomes" id="UP000005143">
    <property type="component" value="Unassembled WGS sequence"/>
</dbReference>
<dbReference type="CDD" id="cd04433">
    <property type="entry name" value="AFD_class_I"/>
    <property type="match status" value="1"/>
</dbReference>
<organism evidence="5 6">
    <name type="scientific">Patulibacter medicamentivorans</name>
    <dbReference type="NCBI Taxonomy" id="1097667"/>
    <lineage>
        <taxon>Bacteria</taxon>
        <taxon>Bacillati</taxon>
        <taxon>Actinomycetota</taxon>
        <taxon>Thermoleophilia</taxon>
        <taxon>Solirubrobacterales</taxon>
        <taxon>Patulibacteraceae</taxon>
        <taxon>Patulibacter</taxon>
    </lineage>
</organism>
<dbReference type="Pfam" id="PF00501">
    <property type="entry name" value="AMP-binding"/>
    <property type="match status" value="1"/>
</dbReference>
<dbReference type="PANTHER" id="PTHR43201:SF5">
    <property type="entry name" value="MEDIUM-CHAIN ACYL-COA LIGASE ACSF2, MITOCHONDRIAL"/>
    <property type="match status" value="1"/>
</dbReference>
<dbReference type="FunFam" id="3.30.300.30:FF:000008">
    <property type="entry name" value="2,3-dihydroxybenzoate-AMP ligase"/>
    <property type="match status" value="1"/>
</dbReference>
<feature type="domain" description="AMP-binding enzyme C-terminal" evidence="4">
    <location>
        <begin position="467"/>
        <end position="542"/>
    </location>
</feature>
<comment type="caution">
    <text evidence="5">The sequence shown here is derived from an EMBL/GenBank/DDBJ whole genome shotgun (WGS) entry which is preliminary data.</text>
</comment>
<dbReference type="InterPro" id="IPR042099">
    <property type="entry name" value="ANL_N_sf"/>
</dbReference>
<dbReference type="InterPro" id="IPR020845">
    <property type="entry name" value="AMP-binding_CS"/>
</dbReference>
<evidence type="ECO:0000256" key="2">
    <source>
        <dbReference type="ARBA" id="ARBA00022598"/>
    </source>
</evidence>
<dbReference type="InterPro" id="IPR000873">
    <property type="entry name" value="AMP-dep_synth/lig_dom"/>
</dbReference>
<dbReference type="InterPro" id="IPR025110">
    <property type="entry name" value="AMP-bd_C"/>
</dbReference>
<proteinExistence type="inferred from homology"/>
<evidence type="ECO:0000259" key="4">
    <source>
        <dbReference type="Pfam" id="PF13193"/>
    </source>
</evidence>
<gene>
    <name evidence="5" type="ORF">PAI11_39140</name>
</gene>
<dbReference type="OrthoDB" id="56621at2"/>
<dbReference type="Pfam" id="PF13193">
    <property type="entry name" value="AMP-binding_C"/>
    <property type="match status" value="1"/>
</dbReference>
<dbReference type="PATRIC" id="fig|1097667.3.peg.3879"/>
<keyword evidence="6" id="KW-1185">Reference proteome</keyword>
<dbReference type="EC" id="6.2.1.3" evidence="5"/>
<dbReference type="RefSeq" id="WP_007578388.1">
    <property type="nucleotide sequence ID" value="NZ_AGUD01000296.1"/>
</dbReference>
<evidence type="ECO:0000313" key="5">
    <source>
        <dbReference type="EMBL" id="EHN09274.1"/>
    </source>
</evidence>
<keyword evidence="2 5" id="KW-0436">Ligase</keyword>
<name>H0EAP0_9ACTN</name>
<sequence length="553" mass="58632">MLCRIARAAPAVPKKIASRGADEAAYLRALVQSGFVRADRPAVIAGALRTIRAEGPLGAALALPLGRHPDRTAIIDERGSLTYAQLEQRTNALANAWRDRGVRAGDGVGLMIRNHAGFVESLFAASKLGARAIFMNTDFAGPQLAEVSAREGVKLLVFDDEFAAHVAAVDAPLGRVRAWVEEAAGAVDADATIEELIASGDPTRPPAPEEHSSLIILTSGTTGTPKGARRQQPKSLSTLGGLLTSVPLRSEEATVVATPMFHALGLAHAILAAGLGSTMILRRRFDPALAVEDVAKHRATGLIVVPIMLRRFLDAYDEAGRSADLSSLRVVFVAGSQLGGSLATRALDTLGDVLYNLYGSTEVAYATIAQPRHMRISPDSVGPVVRGARVRILDDEGRDVPRGVTGRVFVGNGIPFEGYTGGGGKESIGGLLSSGDVGHFDAHGLLTIDGRDDDMIVSGGENVFPGEVEELLAGQDQIAEAAVLGVDDERFGKRLRAYVVLREGAALSEDDVKQLVKVNLARYKVPREVLFLDELPRNPTGKVLKRKLQEVDA</sequence>
<comment type="similarity">
    <text evidence="1">Belongs to the ATP-dependent AMP-binding enzyme family.</text>
</comment>
<dbReference type="PANTHER" id="PTHR43201">
    <property type="entry name" value="ACYL-COA SYNTHETASE"/>
    <property type="match status" value="1"/>
</dbReference>
<dbReference type="SUPFAM" id="SSF56801">
    <property type="entry name" value="Acetyl-CoA synthetase-like"/>
    <property type="match status" value="1"/>
</dbReference>